<dbReference type="AlphaFoldDB" id="A0A0G4LY42"/>
<evidence type="ECO:0000313" key="2">
    <source>
        <dbReference type="Proteomes" id="UP000044602"/>
    </source>
</evidence>
<reference evidence="1 2" key="1">
    <citation type="submission" date="2015-05" db="EMBL/GenBank/DDBJ databases">
        <authorList>
            <person name="Wang D.B."/>
            <person name="Wang M."/>
        </authorList>
    </citation>
    <scope>NUCLEOTIDE SEQUENCE [LARGE SCALE GENOMIC DNA]</scope>
    <source>
        <strain evidence="1">VL1</strain>
    </source>
</reference>
<evidence type="ECO:0000313" key="1">
    <source>
        <dbReference type="EMBL" id="CRK26917.1"/>
    </source>
</evidence>
<organism evidence="1 2">
    <name type="scientific">Verticillium longisporum</name>
    <name type="common">Verticillium dahliae var. longisporum</name>
    <dbReference type="NCBI Taxonomy" id="100787"/>
    <lineage>
        <taxon>Eukaryota</taxon>
        <taxon>Fungi</taxon>
        <taxon>Dikarya</taxon>
        <taxon>Ascomycota</taxon>
        <taxon>Pezizomycotina</taxon>
        <taxon>Sordariomycetes</taxon>
        <taxon>Hypocreomycetidae</taxon>
        <taxon>Glomerellales</taxon>
        <taxon>Plectosphaerellaceae</taxon>
        <taxon>Verticillium</taxon>
    </lineage>
</organism>
<accession>A0A0G4LY42</accession>
<name>A0A0G4LY42_VERLO</name>
<proteinExistence type="predicted"/>
<gene>
    <name evidence="1" type="ORF">BN1708_000703</name>
</gene>
<keyword evidence="2" id="KW-1185">Reference proteome</keyword>
<dbReference type="Proteomes" id="UP000044602">
    <property type="component" value="Unassembled WGS sequence"/>
</dbReference>
<dbReference type="EMBL" id="CVQH01020306">
    <property type="protein sequence ID" value="CRK26917.1"/>
    <property type="molecule type" value="Genomic_DNA"/>
</dbReference>
<sequence length="564" mass="62105">MHVSAGTWSRSVSFSLEIKLALEHIRIHAGDHLVREVPAAHLGEHAPQRVVQGRAAVLRRHAVEPLVELGRVGAAAGAAAAENLVGLGAALALDRLVHAQRGEEVGGRLVVAANVDAADAEVVARAHKVGVDAQRLLVGGNGLLRLARVGERRAEAVPEQVQLLLLRRVALGRRVERRREAVDGLVVVLGAVEEDAEPDLHVGVHVLAVGRQLRRLDEEVRHLLAEHLPVGEAELRRRVQRRRVDDLRVPDREPALQRHGERHERRRVGGVELDGLLEGAQRRRLLFALRLRLAEIDPRLHVARVLLRRGLKGEGRQRQVAALAHDAHALVERVLLVDEHVVLLEQIGLDDGVAEPAAPVVIAEALELRLGRLGLLVFLVLQLHLGKLLLPLVVVELDELALALGVLLWHGLLVLHRLADCGFMFCWAGMGLDRADEGWWFIWRKRAKSSGLKRVPWGTLKAASMEDWAWNSFVHVGDVEAARRWTAWAGSMWMEPLGMGISCWRLGFLFKKPFIIWSSDGQWRFITCKNGPEATYLILLGAAATAAEASGECVGSPLCQTVSL</sequence>
<protein>
    <submittedName>
        <fullName evidence="1">Uncharacterized protein</fullName>
    </submittedName>
</protein>